<evidence type="ECO:0000256" key="7">
    <source>
        <dbReference type="ARBA" id="ARBA00029447"/>
    </source>
</evidence>
<dbReference type="Pfam" id="PF00015">
    <property type="entry name" value="MCPsignal"/>
    <property type="match status" value="1"/>
</dbReference>
<feature type="domain" description="Methyl-accepting transducer" evidence="11">
    <location>
        <begin position="268"/>
        <end position="504"/>
    </location>
</feature>
<dbReference type="FunFam" id="1.10.287.950:FF:000001">
    <property type="entry name" value="Methyl-accepting chemotaxis sensory transducer"/>
    <property type="match status" value="1"/>
</dbReference>
<organism evidence="12 13">
    <name type="scientific">Azoarcus indigens</name>
    <dbReference type="NCBI Taxonomy" id="29545"/>
    <lineage>
        <taxon>Bacteria</taxon>
        <taxon>Pseudomonadati</taxon>
        <taxon>Pseudomonadota</taxon>
        <taxon>Betaproteobacteria</taxon>
        <taxon>Rhodocyclales</taxon>
        <taxon>Zoogloeaceae</taxon>
        <taxon>Azoarcus</taxon>
    </lineage>
</organism>
<keyword evidence="13" id="KW-1185">Reference proteome</keyword>
<evidence type="ECO:0000256" key="8">
    <source>
        <dbReference type="PROSITE-ProRule" id="PRU00284"/>
    </source>
</evidence>
<accession>A0A4R6DRP0</accession>
<gene>
    <name evidence="12" type="ORF">C7389_1186</name>
</gene>
<name>A0A4R6DRP0_9RHOO</name>
<dbReference type="Pfam" id="PF17200">
    <property type="entry name" value="sCache_2"/>
    <property type="match status" value="1"/>
</dbReference>
<evidence type="ECO:0000256" key="2">
    <source>
        <dbReference type="ARBA" id="ARBA00022475"/>
    </source>
</evidence>
<dbReference type="Proteomes" id="UP000295129">
    <property type="component" value="Unassembled WGS sequence"/>
</dbReference>
<dbReference type="GO" id="GO:0007165">
    <property type="term" value="P:signal transduction"/>
    <property type="evidence" value="ECO:0007669"/>
    <property type="project" value="UniProtKB-KW"/>
</dbReference>
<dbReference type="PANTHER" id="PTHR32089">
    <property type="entry name" value="METHYL-ACCEPTING CHEMOTAXIS PROTEIN MCPB"/>
    <property type="match status" value="1"/>
</dbReference>
<evidence type="ECO:0000313" key="13">
    <source>
        <dbReference type="Proteomes" id="UP000295129"/>
    </source>
</evidence>
<dbReference type="GO" id="GO:0005886">
    <property type="term" value="C:plasma membrane"/>
    <property type="evidence" value="ECO:0007669"/>
    <property type="project" value="UniProtKB-SubCell"/>
</dbReference>
<dbReference type="SMART" id="SM01049">
    <property type="entry name" value="Cache_2"/>
    <property type="match status" value="1"/>
</dbReference>
<feature type="region of interest" description="Disordered" evidence="9">
    <location>
        <begin position="316"/>
        <end position="339"/>
    </location>
</feature>
<keyword evidence="3 10" id="KW-0812">Transmembrane</keyword>
<dbReference type="PROSITE" id="PS50111">
    <property type="entry name" value="CHEMOTAXIS_TRANSDUC_2"/>
    <property type="match status" value="1"/>
</dbReference>
<dbReference type="RefSeq" id="WP_133593987.1">
    <property type="nucleotide sequence ID" value="NZ_SNVV01000018.1"/>
</dbReference>
<comment type="caution">
    <text evidence="12">The sequence shown here is derived from an EMBL/GenBank/DDBJ whole genome shotgun (WGS) entry which is preliminary data.</text>
</comment>
<feature type="transmembrane region" description="Helical" evidence="10">
    <location>
        <begin position="187"/>
        <end position="208"/>
    </location>
</feature>
<protein>
    <submittedName>
        <fullName evidence="12">Methyl-accepting chemotaxis sensory transducer with Cache sensor</fullName>
    </submittedName>
</protein>
<keyword evidence="4 10" id="KW-1133">Transmembrane helix</keyword>
<keyword evidence="6 8" id="KW-0807">Transducer</keyword>
<reference evidence="12 13" key="1">
    <citation type="submission" date="2019-03" db="EMBL/GenBank/DDBJ databases">
        <title>Genomic Encyclopedia of Type Strains, Phase IV (KMG-IV): sequencing the most valuable type-strain genomes for metagenomic binning, comparative biology and taxonomic classification.</title>
        <authorList>
            <person name="Goeker M."/>
        </authorList>
    </citation>
    <scope>NUCLEOTIDE SEQUENCE [LARGE SCALE GENOMIC DNA]</scope>
    <source>
        <strain evidence="12 13">DSM 12121</strain>
    </source>
</reference>
<proteinExistence type="inferred from homology"/>
<evidence type="ECO:0000256" key="3">
    <source>
        <dbReference type="ARBA" id="ARBA00022692"/>
    </source>
</evidence>
<dbReference type="CDD" id="cd11386">
    <property type="entry name" value="MCP_signal"/>
    <property type="match status" value="1"/>
</dbReference>
<keyword evidence="2" id="KW-1003">Cell membrane</keyword>
<evidence type="ECO:0000256" key="4">
    <source>
        <dbReference type="ARBA" id="ARBA00022989"/>
    </source>
</evidence>
<keyword evidence="5 10" id="KW-0472">Membrane</keyword>
<comment type="subcellular location">
    <subcellularLocation>
        <location evidence="1">Cell membrane</location>
        <topology evidence="1">Multi-pass membrane protein</topology>
    </subcellularLocation>
</comment>
<dbReference type="AlphaFoldDB" id="A0A4R6DRP0"/>
<evidence type="ECO:0000313" key="12">
    <source>
        <dbReference type="EMBL" id="TDN47697.1"/>
    </source>
</evidence>
<dbReference type="Gene3D" id="3.30.450.20">
    <property type="entry name" value="PAS domain"/>
    <property type="match status" value="1"/>
</dbReference>
<evidence type="ECO:0000256" key="10">
    <source>
        <dbReference type="SAM" id="Phobius"/>
    </source>
</evidence>
<dbReference type="GO" id="GO:0004888">
    <property type="term" value="F:transmembrane signaling receptor activity"/>
    <property type="evidence" value="ECO:0007669"/>
    <property type="project" value="InterPro"/>
</dbReference>
<feature type="compositionally biased region" description="Polar residues" evidence="9">
    <location>
        <begin position="316"/>
        <end position="327"/>
    </location>
</feature>
<evidence type="ECO:0000256" key="9">
    <source>
        <dbReference type="SAM" id="MobiDB-lite"/>
    </source>
</evidence>
<sequence length="540" mass="57046">MFRNMGLKGRLLVLVAIALVGLVGLAGVQALHLRSQLMDDRKATLKATMDLAVSTVKSFQAREAKGELSREEAQRRATEVLRDMRFLGNEYFYVYDSKAMGVMHPIQADYVGRSHWDRKDKSGQYVMRALIDAALSGKGYVQSFTARPGSDEQVPKLHYLEHFQPWDWVLGTGLYIDDLDRTFHAQLLKSAIGVLVAILLVGLAAWAITRAIFNQIGGEPLLATHLMERASQGDLTASVGRVPPGSLLASLETMMSGLRGMVAGVGGNAHTLIGSASHIAEAADQVALAARNQSDATSAMAAAVEQMTVSINHISQSAQDTEDSSATAAEKASEGEQRVSQAAQEIGKISDSVTAAATAIRQLEARAGEISTVTGVIRDIAAQTNLLALNAAIEAARAGEQGRGFAVVADEVRGLAERTATATVQIGDMVGAIQSETGAAVSAMDAVLPQVEHGVGLAHDAAASLRAIREGAAATLERIREVALATREQSAASTAIAQQVETIAQMVEETSAAMASTADSAKSAERVADDLNSMVARFRC</sequence>
<dbReference type="OrthoDB" id="8555762at2"/>
<dbReference type="GO" id="GO:0006935">
    <property type="term" value="P:chemotaxis"/>
    <property type="evidence" value="ECO:0007669"/>
    <property type="project" value="InterPro"/>
</dbReference>
<dbReference type="PRINTS" id="PR00260">
    <property type="entry name" value="CHEMTRNSDUCR"/>
</dbReference>
<dbReference type="Gene3D" id="1.10.287.950">
    <property type="entry name" value="Methyl-accepting chemotaxis protein"/>
    <property type="match status" value="1"/>
</dbReference>
<evidence type="ECO:0000259" key="11">
    <source>
        <dbReference type="PROSITE" id="PS50111"/>
    </source>
</evidence>
<dbReference type="SUPFAM" id="SSF58104">
    <property type="entry name" value="Methyl-accepting chemotaxis protein (MCP) signaling domain"/>
    <property type="match status" value="1"/>
</dbReference>
<comment type="similarity">
    <text evidence="7">Belongs to the methyl-accepting chemotaxis (MCP) protein family.</text>
</comment>
<dbReference type="PANTHER" id="PTHR32089:SF112">
    <property type="entry name" value="LYSOZYME-LIKE PROTEIN-RELATED"/>
    <property type="match status" value="1"/>
</dbReference>
<dbReference type="EMBL" id="SNVV01000018">
    <property type="protein sequence ID" value="TDN47697.1"/>
    <property type="molecule type" value="Genomic_DNA"/>
</dbReference>
<dbReference type="InterPro" id="IPR004089">
    <property type="entry name" value="MCPsignal_dom"/>
</dbReference>
<evidence type="ECO:0000256" key="6">
    <source>
        <dbReference type="ARBA" id="ARBA00023224"/>
    </source>
</evidence>
<dbReference type="InterPro" id="IPR033480">
    <property type="entry name" value="sCache_2"/>
</dbReference>
<dbReference type="SMART" id="SM00283">
    <property type="entry name" value="MA"/>
    <property type="match status" value="1"/>
</dbReference>
<evidence type="ECO:0000256" key="1">
    <source>
        <dbReference type="ARBA" id="ARBA00004651"/>
    </source>
</evidence>
<evidence type="ECO:0000256" key="5">
    <source>
        <dbReference type="ARBA" id="ARBA00023136"/>
    </source>
</evidence>
<dbReference type="InterPro" id="IPR004090">
    <property type="entry name" value="Chemotax_Me-accpt_rcpt"/>
</dbReference>